<dbReference type="EMBL" id="CP014135">
    <property type="protein sequence ID" value="AMB87794.1"/>
    <property type="molecule type" value="Genomic_DNA"/>
</dbReference>
<gene>
    <name evidence="4" type="ORF">AWM79_21925</name>
</gene>
<keyword evidence="2" id="KW-0012">Acyltransferase</keyword>
<dbReference type="RefSeq" id="WP_060783773.1">
    <property type="nucleotide sequence ID" value="NZ_CP014135.1"/>
</dbReference>
<evidence type="ECO:0000259" key="3">
    <source>
        <dbReference type="PROSITE" id="PS51186"/>
    </source>
</evidence>
<dbReference type="InterPro" id="IPR016181">
    <property type="entry name" value="Acyl_CoA_acyltransferase"/>
</dbReference>
<organism evidence="4 5">
    <name type="scientific">Pseudomonas agarici</name>
    <dbReference type="NCBI Taxonomy" id="46677"/>
    <lineage>
        <taxon>Bacteria</taxon>
        <taxon>Pseudomonadati</taxon>
        <taxon>Pseudomonadota</taxon>
        <taxon>Gammaproteobacteria</taxon>
        <taxon>Pseudomonadales</taxon>
        <taxon>Pseudomonadaceae</taxon>
        <taxon>Pseudomonas</taxon>
    </lineage>
</organism>
<dbReference type="InterPro" id="IPR050832">
    <property type="entry name" value="Bact_Acetyltransf"/>
</dbReference>
<name>A0A0X1T6P7_PSEAA</name>
<dbReference type="AlphaFoldDB" id="A0A0X1T6P7"/>
<sequence length="157" mass="17520">MQTRLACYYELSPLQREQLDTLQVHPEQLPFCGDIHCALYFLPRDPHAGVKGLVLLDGEIPVGFLLLKLYPLVPHWAGPGSVTVHAVQVDKRAQGRGLGSAFMRALPDTTRRLWPQALELVLSVGADNPNAMGFYLRQGWVDTGEAYLGERCLKLRL</sequence>
<reference evidence="4 5" key="1">
    <citation type="submission" date="2016-01" db="EMBL/GenBank/DDBJ databases">
        <authorList>
            <person name="McClelland M."/>
            <person name="Jain A."/>
            <person name="Saraogi P."/>
            <person name="Mendelson R."/>
            <person name="Westerman R."/>
            <person name="SanMiguel P."/>
            <person name="Csonka L."/>
        </authorList>
    </citation>
    <scope>NUCLEOTIDE SEQUENCE [LARGE SCALE GENOMIC DNA]</scope>
    <source>
        <strain evidence="4 5">NCPPB 2472</strain>
    </source>
</reference>
<feature type="domain" description="N-acetyltransferase" evidence="3">
    <location>
        <begin position="9"/>
        <end position="157"/>
    </location>
</feature>
<dbReference type="SUPFAM" id="SSF55729">
    <property type="entry name" value="Acyl-CoA N-acyltransferases (Nat)"/>
    <property type="match status" value="1"/>
</dbReference>
<evidence type="ECO:0000256" key="1">
    <source>
        <dbReference type="ARBA" id="ARBA00022679"/>
    </source>
</evidence>
<protein>
    <submittedName>
        <fullName evidence="4">GNAT family acetyltransferase</fullName>
    </submittedName>
</protein>
<dbReference type="PROSITE" id="PS51186">
    <property type="entry name" value="GNAT"/>
    <property type="match status" value="1"/>
</dbReference>
<evidence type="ECO:0000313" key="5">
    <source>
        <dbReference type="Proteomes" id="UP000063229"/>
    </source>
</evidence>
<dbReference type="CDD" id="cd04301">
    <property type="entry name" value="NAT_SF"/>
    <property type="match status" value="1"/>
</dbReference>
<evidence type="ECO:0000256" key="2">
    <source>
        <dbReference type="ARBA" id="ARBA00023315"/>
    </source>
</evidence>
<dbReference type="Proteomes" id="UP000063229">
    <property type="component" value="Chromosome"/>
</dbReference>
<keyword evidence="1 4" id="KW-0808">Transferase</keyword>
<evidence type="ECO:0000313" key="4">
    <source>
        <dbReference type="EMBL" id="AMB87794.1"/>
    </source>
</evidence>
<dbReference type="KEGG" id="pagb:AWM79_21925"/>
<dbReference type="Pfam" id="PF00583">
    <property type="entry name" value="Acetyltransf_1"/>
    <property type="match status" value="1"/>
</dbReference>
<proteinExistence type="predicted"/>
<dbReference type="Gene3D" id="3.40.630.30">
    <property type="match status" value="1"/>
</dbReference>
<dbReference type="InterPro" id="IPR000182">
    <property type="entry name" value="GNAT_dom"/>
</dbReference>
<dbReference type="GO" id="GO:0016747">
    <property type="term" value="F:acyltransferase activity, transferring groups other than amino-acyl groups"/>
    <property type="evidence" value="ECO:0007669"/>
    <property type="project" value="InterPro"/>
</dbReference>
<dbReference type="STRING" id="46677.AWM79_21925"/>
<dbReference type="PANTHER" id="PTHR43877">
    <property type="entry name" value="AMINOALKYLPHOSPHONATE N-ACETYLTRANSFERASE-RELATED-RELATED"/>
    <property type="match status" value="1"/>
</dbReference>
<accession>A0A0X1T6P7</accession>
<keyword evidence="5" id="KW-1185">Reference proteome</keyword>